<dbReference type="PANTHER" id="PTHR28136">
    <property type="entry name" value="NUCLEUS EXPORT PROTEIN BRR6"/>
    <property type="match status" value="1"/>
</dbReference>
<dbReference type="GO" id="GO:0006998">
    <property type="term" value="P:nuclear envelope organization"/>
    <property type="evidence" value="ECO:0007669"/>
    <property type="project" value="InterPro"/>
</dbReference>
<evidence type="ECO:0000259" key="3">
    <source>
        <dbReference type="SMART" id="SM01042"/>
    </source>
</evidence>
<gene>
    <name evidence="4" type="ORF">B0F90DRAFT_1674524</name>
</gene>
<dbReference type="GO" id="GO:0055088">
    <property type="term" value="P:lipid homeostasis"/>
    <property type="evidence" value="ECO:0007669"/>
    <property type="project" value="InterPro"/>
</dbReference>
<feature type="domain" description="Brl1/Brr6" evidence="3">
    <location>
        <begin position="182"/>
        <end position="314"/>
    </location>
</feature>
<feature type="region of interest" description="Disordered" evidence="1">
    <location>
        <begin position="126"/>
        <end position="154"/>
    </location>
</feature>
<proteinExistence type="predicted"/>
<dbReference type="Proteomes" id="UP001203297">
    <property type="component" value="Unassembled WGS sequence"/>
</dbReference>
<evidence type="ECO:0000313" key="5">
    <source>
        <dbReference type="Proteomes" id="UP001203297"/>
    </source>
</evidence>
<feature type="compositionally biased region" description="Acidic residues" evidence="1">
    <location>
        <begin position="133"/>
        <end position="147"/>
    </location>
</feature>
<name>A0AAD4QTF7_9AGAM</name>
<evidence type="ECO:0000256" key="1">
    <source>
        <dbReference type="SAM" id="MobiDB-lite"/>
    </source>
</evidence>
<feature type="transmembrane region" description="Helical" evidence="2">
    <location>
        <begin position="180"/>
        <end position="203"/>
    </location>
</feature>
<accession>A0AAD4QTF7</accession>
<keyword evidence="5" id="KW-1185">Reference proteome</keyword>
<feature type="region of interest" description="Disordered" evidence="1">
    <location>
        <begin position="1"/>
        <end position="41"/>
    </location>
</feature>
<keyword evidence="2" id="KW-0812">Transmembrane</keyword>
<evidence type="ECO:0000313" key="4">
    <source>
        <dbReference type="EMBL" id="KAI0307529.1"/>
    </source>
</evidence>
<comment type="caution">
    <text evidence="4">The sequence shown here is derived from an EMBL/GenBank/DDBJ whole genome shotgun (WGS) entry which is preliminary data.</text>
</comment>
<evidence type="ECO:0000256" key="2">
    <source>
        <dbReference type="SAM" id="Phobius"/>
    </source>
</evidence>
<dbReference type="InterPro" id="IPR040202">
    <property type="entry name" value="Brl1/Brr6"/>
</dbReference>
<dbReference type="GO" id="GO:0031965">
    <property type="term" value="C:nuclear membrane"/>
    <property type="evidence" value="ECO:0007669"/>
    <property type="project" value="InterPro"/>
</dbReference>
<protein>
    <submittedName>
        <fullName evidence="4">Di-sulfide bridge nucleocytoplasmic transport domain-containing protein</fullName>
    </submittedName>
</protein>
<organism evidence="4 5">
    <name type="scientific">Multifurca ochricompacta</name>
    <dbReference type="NCBI Taxonomy" id="376703"/>
    <lineage>
        <taxon>Eukaryota</taxon>
        <taxon>Fungi</taxon>
        <taxon>Dikarya</taxon>
        <taxon>Basidiomycota</taxon>
        <taxon>Agaricomycotina</taxon>
        <taxon>Agaricomycetes</taxon>
        <taxon>Russulales</taxon>
        <taxon>Russulaceae</taxon>
        <taxon>Multifurca</taxon>
    </lineage>
</organism>
<feature type="region of interest" description="Disordered" evidence="1">
    <location>
        <begin position="85"/>
        <end position="106"/>
    </location>
</feature>
<dbReference type="PANTHER" id="PTHR28136:SF1">
    <property type="entry name" value="NUCLEUS EXPORT PROTEIN BRL1"/>
    <property type="match status" value="1"/>
</dbReference>
<dbReference type="AlphaFoldDB" id="A0AAD4QTF7"/>
<dbReference type="Pfam" id="PF10104">
    <property type="entry name" value="Brr6_like_C_C"/>
    <property type="match status" value="1"/>
</dbReference>
<feature type="compositionally biased region" description="Polar residues" evidence="1">
    <location>
        <begin position="1"/>
        <end position="10"/>
    </location>
</feature>
<keyword evidence="2" id="KW-0472">Membrane</keyword>
<dbReference type="InterPro" id="IPR018767">
    <property type="entry name" value="Brl1/Brr6_dom"/>
</dbReference>
<sequence>MDFQFTSRPSENFVPVWKTPATPMKRTHTDMNPPLTPSSVPTFGTNASVPFIFQSPPPKSAYVHAWAPPDNFSPEKAFPQEEIRDVDMAEPSPPKPQETNTDGRRTMALGAVRRVFKSRQKARSKALARTVEENSEESSASDDESDDEHLVSRRSRVQKLSHHYTLNMPSPPPSKTDTPYVLLGYLQFLFNSALVFLFLYLLVKFILTVQRDVEQRITEYSMDIVQEISNCAAHYKANLCGSNPVPAMFRQCSVWETCMNRDPTVVGRAKVGAELIAEVINGFVEPISWKTLAFTLSSLASMTIFVNSLLSLFRSRLSAIPEQGSVRQEPLYPLQPPTPYPMQLSRGSGWRQGSWDDELIQTPSRRRRLENGGTAKVS</sequence>
<reference evidence="4" key="1">
    <citation type="journal article" date="2022" name="New Phytol.">
        <title>Evolutionary transition to the ectomycorrhizal habit in the genomes of a hyperdiverse lineage of mushroom-forming fungi.</title>
        <authorList>
            <person name="Looney B."/>
            <person name="Miyauchi S."/>
            <person name="Morin E."/>
            <person name="Drula E."/>
            <person name="Courty P.E."/>
            <person name="Kohler A."/>
            <person name="Kuo A."/>
            <person name="LaButti K."/>
            <person name="Pangilinan J."/>
            <person name="Lipzen A."/>
            <person name="Riley R."/>
            <person name="Andreopoulos W."/>
            <person name="He G."/>
            <person name="Johnson J."/>
            <person name="Nolan M."/>
            <person name="Tritt A."/>
            <person name="Barry K.W."/>
            <person name="Grigoriev I.V."/>
            <person name="Nagy L.G."/>
            <person name="Hibbett D."/>
            <person name="Henrissat B."/>
            <person name="Matheny P.B."/>
            <person name="Labbe J."/>
            <person name="Martin F.M."/>
        </authorList>
    </citation>
    <scope>NUCLEOTIDE SEQUENCE</scope>
    <source>
        <strain evidence="4">BPL690</strain>
    </source>
</reference>
<dbReference type="EMBL" id="WTXG01000001">
    <property type="protein sequence ID" value="KAI0307529.1"/>
    <property type="molecule type" value="Genomic_DNA"/>
</dbReference>
<keyword evidence="2" id="KW-1133">Transmembrane helix</keyword>
<dbReference type="SMART" id="SM01042">
    <property type="entry name" value="Brr6_like_C_C"/>
    <property type="match status" value="1"/>
</dbReference>